<dbReference type="RefSeq" id="WP_161034439.1">
    <property type="nucleotide sequence ID" value="NZ_WWCL01000001.1"/>
</dbReference>
<dbReference type="InterPro" id="IPR036388">
    <property type="entry name" value="WH-like_DNA-bd_sf"/>
</dbReference>
<keyword evidence="5" id="KW-0804">Transcription</keyword>
<dbReference type="SMART" id="SM01012">
    <property type="entry name" value="ANTAR"/>
    <property type="match status" value="1"/>
</dbReference>
<dbReference type="Gene3D" id="3.40.50.2300">
    <property type="match status" value="1"/>
</dbReference>
<evidence type="ECO:0000313" key="10">
    <source>
        <dbReference type="Proteomes" id="UP000444316"/>
    </source>
</evidence>
<keyword evidence="10" id="KW-1185">Reference proteome</keyword>
<dbReference type="InterPro" id="IPR011006">
    <property type="entry name" value="CheY-like_superfamily"/>
</dbReference>
<evidence type="ECO:0000256" key="5">
    <source>
        <dbReference type="ARBA" id="ARBA00023163"/>
    </source>
</evidence>
<evidence type="ECO:0000256" key="3">
    <source>
        <dbReference type="ARBA" id="ARBA00023015"/>
    </source>
</evidence>
<keyword evidence="2" id="KW-0902">Two-component regulatory system</keyword>
<dbReference type="EMBL" id="WWCL01000001">
    <property type="protein sequence ID" value="MYN44849.1"/>
    <property type="molecule type" value="Genomic_DNA"/>
</dbReference>
<keyword evidence="3" id="KW-0805">Transcription regulation</keyword>
<evidence type="ECO:0000256" key="4">
    <source>
        <dbReference type="ARBA" id="ARBA00023125"/>
    </source>
</evidence>
<feature type="domain" description="Response regulatory" evidence="7">
    <location>
        <begin position="9"/>
        <end position="123"/>
    </location>
</feature>
<feature type="domain" description="ANTAR" evidence="8">
    <location>
        <begin position="129"/>
        <end position="190"/>
    </location>
</feature>
<dbReference type="PIRSF" id="PIRSF036382">
    <property type="entry name" value="RR_antiterm"/>
    <property type="match status" value="1"/>
</dbReference>
<evidence type="ECO:0000259" key="8">
    <source>
        <dbReference type="PROSITE" id="PS50921"/>
    </source>
</evidence>
<dbReference type="InterPro" id="IPR001789">
    <property type="entry name" value="Sig_transdc_resp-reg_receiver"/>
</dbReference>
<evidence type="ECO:0000313" key="9">
    <source>
        <dbReference type="EMBL" id="MYN44849.1"/>
    </source>
</evidence>
<dbReference type="InterPro" id="IPR005561">
    <property type="entry name" value="ANTAR"/>
</dbReference>
<protein>
    <submittedName>
        <fullName evidence="9">Response regulator</fullName>
    </submittedName>
</protein>
<dbReference type="SMART" id="SM00448">
    <property type="entry name" value="REC"/>
    <property type="match status" value="1"/>
</dbReference>
<dbReference type="AlphaFoldDB" id="A0A845HUZ4"/>
<dbReference type="GO" id="GO:0032993">
    <property type="term" value="C:protein-DNA complex"/>
    <property type="evidence" value="ECO:0007669"/>
    <property type="project" value="TreeGrafter"/>
</dbReference>
<dbReference type="Proteomes" id="UP000444316">
    <property type="component" value="Unassembled WGS sequence"/>
</dbReference>
<dbReference type="InterPro" id="IPR008327">
    <property type="entry name" value="Sig_transdc_resp-reg_antiterm"/>
</dbReference>
<dbReference type="GO" id="GO:0005829">
    <property type="term" value="C:cytosol"/>
    <property type="evidence" value="ECO:0007669"/>
    <property type="project" value="TreeGrafter"/>
</dbReference>
<dbReference type="Pfam" id="PF03861">
    <property type="entry name" value="ANTAR"/>
    <property type="match status" value="1"/>
</dbReference>
<sequence length="208" mass="22624">MNSHTPKAALLLVEDDRLVLSTMAAGLRHAGYQVDCAESAEQADAWLATGARPDLAILDVRMQGQGGLALAERLSQLDHIPFLMLSAYGEAAMVEQATRSGALAYLVKPQDVQQLLPVIESALARASELDGLRRSQRQLQTALDTERSVNVATGIVMMEYKLSRTAAFNLLRDAARRQRRKLTEVADEVVSARNLLSLGANNLRTASK</sequence>
<name>A0A845HUZ4_9BURK</name>
<organism evidence="9 10">
    <name type="scientific">Duganella fentianensis</name>
    <dbReference type="NCBI Taxonomy" id="2692177"/>
    <lineage>
        <taxon>Bacteria</taxon>
        <taxon>Pseudomonadati</taxon>
        <taxon>Pseudomonadota</taxon>
        <taxon>Betaproteobacteria</taxon>
        <taxon>Burkholderiales</taxon>
        <taxon>Oxalobacteraceae</taxon>
        <taxon>Telluria group</taxon>
        <taxon>Duganella</taxon>
    </lineage>
</organism>
<comment type="caution">
    <text evidence="9">The sequence shown here is derived from an EMBL/GenBank/DDBJ whole genome shotgun (WGS) entry which is preliminary data.</text>
</comment>
<keyword evidence="4" id="KW-0238">DNA-binding</keyword>
<dbReference type="PANTHER" id="PTHR48111:SF1">
    <property type="entry name" value="TWO-COMPONENT RESPONSE REGULATOR ORR33"/>
    <property type="match status" value="1"/>
</dbReference>
<evidence type="ECO:0000256" key="6">
    <source>
        <dbReference type="PROSITE-ProRule" id="PRU00169"/>
    </source>
</evidence>
<dbReference type="PROSITE" id="PS50921">
    <property type="entry name" value="ANTAR"/>
    <property type="match status" value="1"/>
</dbReference>
<dbReference type="SUPFAM" id="SSF52172">
    <property type="entry name" value="CheY-like"/>
    <property type="match status" value="1"/>
</dbReference>
<evidence type="ECO:0000256" key="1">
    <source>
        <dbReference type="ARBA" id="ARBA00022553"/>
    </source>
</evidence>
<dbReference type="GO" id="GO:0000156">
    <property type="term" value="F:phosphorelay response regulator activity"/>
    <property type="evidence" value="ECO:0007669"/>
    <property type="project" value="TreeGrafter"/>
</dbReference>
<gene>
    <name evidence="9" type="ORF">GTP23_07155</name>
</gene>
<evidence type="ECO:0000259" key="7">
    <source>
        <dbReference type="PROSITE" id="PS50110"/>
    </source>
</evidence>
<dbReference type="PROSITE" id="PS50110">
    <property type="entry name" value="RESPONSE_REGULATORY"/>
    <property type="match status" value="1"/>
</dbReference>
<proteinExistence type="predicted"/>
<feature type="modified residue" description="4-aspartylphosphate" evidence="6">
    <location>
        <position position="59"/>
    </location>
</feature>
<dbReference type="GO" id="GO:0006355">
    <property type="term" value="P:regulation of DNA-templated transcription"/>
    <property type="evidence" value="ECO:0007669"/>
    <property type="project" value="TreeGrafter"/>
</dbReference>
<dbReference type="CDD" id="cd00156">
    <property type="entry name" value="REC"/>
    <property type="match status" value="1"/>
</dbReference>
<dbReference type="InterPro" id="IPR039420">
    <property type="entry name" value="WalR-like"/>
</dbReference>
<accession>A0A845HUZ4</accession>
<reference evidence="9" key="1">
    <citation type="submission" date="2019-12" db="EMBL/GenBank/DDBJ databases">
        <title>Novel species isolated from a subtropical stream in China.</title>
        <authorList>
            <person name="Lu H."/>
        </authorList>
    </citation>
    <scope>NUCLEOTIDE SEQUENCE [LARGE SCALE GENOMIC DNA]</scope>
    <source>
        <strain evidence="9">FT93W</strain>
    </source>
</reference>
<dbReference type="GO" id="GO:0003723">
    <property type="term" value="F:RNA binding"/>
    <property type="evidence" value="ECO:0007669"/>
    <property type="project" value="InterPro"/>
</dbReference>
<dbReference type="GO" id="GO:0000976">
    <property type="term" value="F:transcription cis-regulatory region binding"/>
    <property type="evidence" value="ECO:0007669"/>
    <property type="project" value="TreeGrafter"/>
</dbReference>
<dbReference type="Pfam" id="PF00072">
    <property type="entry name" value="Response_reg"/>
    <property type="match status" value="1"/>
</dbReference>
<evidence type="ECO:0000256" key="2">
    <source>
        <dbReference type="ARBA" id="ARBA00023012"/>
    </source>
</evidence>
<dbReference type="PANTHER" id="PTHR48111">
    <property type="entry name" value="REGULATOR OF RPOS"/>
    <property type="match status" value="1"/>
</dbReference>
<dbReference type="Gene3D" id="1.10.10.10">
    <property type="entry name" value="Winged helix-like DNA-binding domain superfamily/Winged helix DNA-binding domain"/>
    <property type="match status" value="1"/>
</dbReference>
<keyword evidence="1 6" id="KW-0597">Phosphoprotein</keyword>